<gene>
    <name evidence="3" type="ORF">CLV71_101515</name>
</gene>
<accession>A0A4R7W511</accession>
<feature type="domain" description="DUF4232" evidence="2">
    <location>
        <begin position="45"/>
        <end position="178"/>
    </location>
</feature>
<dbReference type="RefSeq" id="WP_133900883.1">
    <property type="nucleotide sequence ID" value="NZ_SOCP01000001.1"/>
</dbReference>
<evidence type="ECO:0000259" key="2">
    <source>
        <dbReference type="Pfam" id="PF14016"/>
    </source>
</evidence>
<dbReference type="InterPro" id="IPR025326">
    <property type="entry name" value="DUF4232"/>
</dbReference>
<name>A0A4R7W511_9PSEU</name>
<feature type="signal peptide" evidence="1">
    <location>
        <begin position="1"/>
        <end position="33"/>
    </location>
</feature>
<keyword evidence="4" id="KW-1185">Reference proteome</keyword>
<dbReference type="InterPro" id="IPR006311">
    <property type="entry name" value="TAT_signal"/>
</dbReference>
<dbReference type="Proteomes" id="UP000294927">
    <property type="component" value="Unassembled WGS sequence"/>
</dbReference>
<feature type="chain" id="PRO_5020479257" evidence="1">
    <location>
        <begin position="34"/>
        <end position="186"/>
    </location>
</feature>
<dbReference type="AlphaFoldDB" id="A0A4R7W511"/>
<reference evidence="3 4" key="1">
    <citation type="submission" date="2019-03" db="EMBL/GenBank/DDBJ databases">
        <title>Genomic Encyclopedia of Archaeal and Bacterial Type Strains, Phase II (KMG-II): from individual species to whole genera.</title>
        <authorList>
            <person name="Goeker M."/>
        </authorList>
    </citation>
    <scope>NUCLEOTIDE SEQUENCE [LARGE SCALE GENOMIC DNA]</scope>
    <source>
        <strain evidence="3 4">DSM 45499</strain>
    </source>
</reference>
<evidence type="ECO:0000313" key="4">
    <source>
        <dbReference type="Proteomes" id="UP000294927"/>
    </source>
</evidence>
<organism evidence="3 4">
    <name type="scientific">Actinophytocola oryzae</name>
    <dbReference type="NCBI Taxonomy" id="502181"/>
    <lineage>
        <taxon>Bacteria</taxon>
        <taxon>Bacillati</taxon>
        <taxon>Actinomycetota</taxon>
        <taxon>Actinomycetes</taxon>
        <taxon>Pseudonocardiales</taxon>
        <taxon>Pseudonocardiaceae</taxon>
    </lineage>
</organism>
<dbReference type="Pfam" id="PF14016">
    <property type="entry name" value="DUF4232"/>
    <property type="match status" value="1"/>
</dbReference>
<protein>
    <submittedName>
        <fullName evidence="3">Uncharacterized protein DUF4232</fullName>
    </submittedName>
</protein>
<proteinExistence type="predicted"/>
<keyword evidence="1" id="KW-0732">Signal</keyword>
<dbReference type="OrthoDB" id="3623953at2"/>
<sequence>MTTRTTIRRTLTAAALAGAAGVAGVVAGGTADAATPGDGSSVLPCTSNQFTARLVYGGAGAGNRYAAIQLTGKVGERCALPGRLPVTLVGARDVLIDNEAPDDAPGVALSNGSSAYVQLHWTGIEAPDEQETPNGISVTAPAASNPHGDPIDPSVTLPWTLGPVDAVPATHTIDVGPLTRGTAPTE</sequence>
<evidence type="ECO:0000256" key="1">
    <source>
        <dbReference type="SAM" id="SignalP"/>
    </source>
</evidence>
<evidence type="ECO:0000313" key="3">
    <source>
        <dbReference type="EMBL" id="TDV57642.1"/>
    </source>
</evidence>
<dbReference type="PROSITE" id="PS51318">
    <property type="entry name" value="TAT"/>
    <property type="match status" value="1"/>
</dbReference>
<comment type="caution">
    <text evidence="3">The sequence shown here is derived from an EMBL/GenBank/DDBJ whole genome shotgun (WGS) entry which is preliminary data.</text>
</comment>
<dbReference type="EMBL" id="SOCP01000001">
    <property type="protein sequence ID" value="TDV57642.1"/>
    <property type="molecule type" value="Genomic_DNA"/>
</dbReference>